<dbReference type="EMBL" id="JAQKAB010000010">
    <property type="protein sequence ID" value="MDA7027766.1"/>
    <property type="molecule type" value="Genomic_DNA"/>
</dbReference>
<proteinExistence type="predicted"/>
<keyword evidence="2" id="KW-1185">Reference proteome</keyword>
<organism evidence="1 2">
    <name type="scientific">Bacillus changyiensis</name>
    <dbReference type="NCBI Taxonomy" id="3004103"/>
    <lineage>
        <taxon>Bacteria</taxon>
        <taxon>Bacillati</taxon>
        <taxon>Bacillota</taxon>
        <taxon>Bacilli</taxon>
        <taxon>Bacillales</taxon>
        <taxon>Bacillaceae</taxon>
        <taxon>Bacillus</taxon>
    </lineage>
</organism>
<evidence type="ECO:0000313" key="2">
    <source>
        <dbReference type="Proteomes" id="UP001211894"/>
    </source>
</evidence>
<sequence>MNILRNKVMRGRLPTPMKKSVAKAHTERTGVFLSEAVQMLNHFLNETTLTSLKAEEPGREAYYREVLSNLRKLAVCCEEGLDTCQIILQQKPFQDATAERLLYQIYHRCVEEFFSPKKDTWYEDSRALYTGGNAICFHEPIPASLEKLMASLETYYQSMRENLEYYGANYQMM</sequence>
<protein>
    <submittedName>
        <fullName evidence="1">DUF3907 family protein</fullName>
    </submittedName>
</protein>
<comment type="caution">
    <text evidence="1">The sequence shown here is derived from an EMBL/GenBank/DDBJ whole genome shotgun (WGS) entry which is preliminary data.</text>
</comment>
<evidence type="ECO:0000313" key="1">
    <source>
        <dbReference type="EMBL" id="MDA7027766.1"/>
    </source>
</evidence>
<accession>A0ABT4X654</accession>
<reference evidence="1 2" key="1">
    <citation type="submission" date="2023-01" db="EMBL/GenBank/DDBJ databases">
        <title>Bacillus changyiensis sp. nov., isolated from a coastal deposit.</title>
        <authorList>
            <person name="Xiao G."/>
            <person name="Lai Q."/>
            <person name="Hu Z."/>
            <person name="Shao Z."/>
        </authorList>
    </citation>
    <scope>NUCLEOTIDE SEQUENCE [LARGE SCALE GENOMIC DNA]</scope>
    <source>
        <strain evidence="1 2">CLL-7-23</strain>
    </source>
</reference>
<dbReference type="InterPro" id="IPR025013">
    <property type="entry name" value="DUF3907"/>
</dbReference>
<name>A0ABT4X654_9BACI</name>
<dbReference type="Pfam" id="PF13047">
    <property type="entry name" value="DUF3907"/>
    <property type="match status" value="1"/>
</dbReference>
<dbReference type="Proteomes" id="UP001211894">
    <property type="component" value="Unassembled WGS sequence"/>
</dbReference>
<gene>
    <name evidence="1" type="ORF">PJ311_14380</name>
</gene>